<keyword evidence="3" id="KW-1185">Reference proteome</keyword>
<name>A0ABP6RQ34_9PSEU</name>
<feature type="region of interest" description="Disordered" evidence="1">
    <location>
        <begin position="1"/>
        <end position="39"/>
    </location>
</feature>
<protein>
    <submittedName>
        <fullName evidence="2">Uncharacterized protein</fullName>
    </submittedName>
</protein>
<evidence type="ECO:0000256" key="1">
    <source>
        <dbReference type="SAM" id="MobiDB-lite"/>
    </source>
</evidence>
<sequence length="112" mass="12063">MVCIGESSALTTGPGDVEDNEPRPRNVSPAPRTGVNGPFVRSSWANGPFTRTPLETVSAVRWVNGPFVRSGWQNGPFTRGVVEIVPVVAWVNGPFVPSSWTNGPFTRAWRAG</sequence>
<comment type="caution">
    <text evidence="2">The sequence shown here is derived from an EMBL/GenBank/DDBJ whole genome shotgun (WGS) entry which is preliminary data.</text>
</comment>
<dbReference type="Proteomes" id="UP001500483">
    <property type="component" value="Unassembled WGS sequence"/>
</dbReference>
<proteinExistence type="predicted"/>
<accession>A0ABP6RQ34</accession>
<dbReference type="EMBL" id="BAAAYK010000038">
    <property type="protein sequence ID" value="GAA3359055.1"/>
    <property type="molecule type" value="Genomic_DNA"/>
</dbReference>
<evidence type="ECO:0000313" key="2">
    <source>
        <dbReference type="EMBL" id="GAA3359055.1"/>
    </source>
</evidence>
<reference evidence="3" key="1">
    <citation type="journal article" date="2019" name="Int. J. Syst. Evol. Microbiol.">
        <title>The Global Catalogue of Microorganisms (GCM) 10K type strain sequencing project: providing services to taxonomists for standard genome sequencing and annotation.</title>
        <authorList>
            <consortium name="The Broad Institute Genomics Platform"/>
            <consortium name="The Broad Institute Genome Sequencing Center for Infectious Disease"/>
            <person name="Wu L."/>
            <person name="Ma J."/>
        </authorList>
    </citation>
    <scope>NUCLEOTIDE SEQUENCE [LARGE SCALE GENOMIC DNA]</scope>
    <source>
        <strain evidence="3">JCM 9687</strain>
    </source>
</reference>
<gene>
    <name evidence="2" type="ORF">GCM10020366_33550</name>
</gene>
<organism evidence="2 3">
    <name type="scientific">Saccharopolyspora gregorii</name>
    <dbReference type="NCBI Taxonomy" id="33914"/>
    <lineage>
        <taxon>Bacteria</taxon>
        <taxon>Bacillati</taxon>
        <taxon>Actinomycetota</taxon>
        <taxon>Actinomycetes</taxon>
        <taxon>Pseudonocardiales</taxon>
        <taxon>Pseudonocardiaceae</taxon>
        <taxon>Saccharopolyspora</taxon>
    </lineage>
</organism>
<evidence type="ECO:0000313" key="3">
    <source>
        <dbReference type="Proteomes" id="UP001500483"/>
    </source>
</evidence>